<keyword evidence="3" id="KW-1185">Reference proteome</keyword>
<dbReference type="EMBL" id="CP071796">
    <property type="protein sequence ID" value="QTD45273.1"/>
    <property type="molecule type" value="Genomic_DNA"/>
</dbReference>
<organism evidence="2 3">
    <name type="scientific">Ottowia testudinis</name>
    <dbReference type="NCBI Taxonomy" id="2816950"/>
    <lineage>
        <taxon>Bacteria</taxon>
        <taxon>Pseudomonadati</taxon>
        <taxon>Pseudomonadota</taxon>
        <taxon>Betaproteobacteria</taxon>
        <taxon>Burkholderiales</taxon>
        <taxon>Comamonadaceae</taxon>
        <taxon>Ottowia</taxon>
    </lineage>
</organism>
<gene>
    <name evidence="2" type="ORF">J1M35_20030</name>
</gene>
<dbReference type="KEGG" id="otd:J1M35_20030"/>
<sequence>MHTLTNKLNGYLINFLTGIFLTLFASQAWADRILIIDYQLGPNFNAMPGNLPTLLEGFGHTVTTQTAAPLALSTTDYDQVWVFRGNSALNPILTPYLAQGGAVYYQSEVGCCDNSAAGAQALMSSVGNSQALQSGFSHTVSVGGVHPLATGSALPAVEQACVPTSSNRYSFFAYRRTDNINPSNVLLTASGDPATVFLRASDMTSGKGALIVNGDRNLFSNYLSGSTVLNRGGMSLPVEPYSEVWVKFFVDALRGISQTNPASNSVCGPVATALAPVPSLTPLMTILLAGIVSLVGWRARKSS</sequence>
<keyword evidence="1" id="KW-0812">Transmembrane</keyword>
<dbReference type="Proteomes" id="UP000663903">
    <property type="component" value="Chromosome"/>
</dbReference>
<protein>
    <submittedName>
        <fullName evidence="2">Uncharacterized protein</fullName>
    </submittedName>
</protein>
<reference evidence="2" key="1">
    <citation type="submission" date="2021-03" db="EMBL/GenBank/DDBJ databases">
        <title>Ottowia sp. 27C isolated from the cloaca of a Giant Asian pond turtle (Heosemys grandis).</title>
        <authorList>
            <person name="Spergser J."/>
            <person name="Busse H.-J."/>
        </authorList>
    </citation>
    <scope>NUCLEOTIDE SEQUENCE</scope>
    <source>
        <strain evidence="2">27C</strain>
    </source>
</reference>
<evidence type="ECO:0000313" key="3">
    <source>
        <dbReference type="Proteomes" id="UP000663903"/>
    </source>
</evidence>
<evidence type="ECO:0000313" key="2">
    <source>
        <dbReference type="EMBL" id="QTD45273.1"/>
    </source>
</evidence>
<feature type="transmembrane region" description="Helical" evidence="1">
    <location>
        <begin position="273"/>
        <end position="297"/>
    </location>
</feature>
<dbReference type="RefSeq" id="WP_208009023.1">
    <property type="nucleotide sequence ID" value="NZ_CP071796.1"/>
</dbReference>
<dbReference type="AlphaFoldDB" id="A0A975H2W3"/>
<evidence type="ECO:0000256" key="1">
    <source>
        <dbReference type="SAM" id="Phobius"/>
    </source>
</evidence>
<proteinExistence type="predicted"/>
<name>A0A975H2W3_9BURK</name>
<accession>A0A975H2W3</accession>
<keyword evidence="1" id="KW-1133">Transmembrane helix</keyword>
<keyword evidence="1" id="KW-0472">Membrane</keyword>